<dbReference type="InterPro" id="IPR007373">
    <property type="entry name" value="Thiamin_PyroPKinase_B1-bd"/>
</dbReference>
<organism evidence="7">
    <name type="scientific">Spironucleus salmonicida</name>
    <dbReference type="NCBI Taxonomy" id="348837"/>
    <lineage>
        <taxon>Eukaryota</taxon>
        <taxon>Metamonada</taxon>
        <taxon>Diplomonadida</taxon>
        <taxon>Hexamitidae</taxon>
        <taxon>Hexamitinae</taxon>
        <taxon>Spironucleus</taxon>
    </lineage>
</organism>
<dbReference type="InterPro" id="IPR036759">
    <property type="entry name" value="TPK_catalytic_sf"/>
</dbReference>
<dbReference type="GO" id="GO:0004788">
    <property type="term" value="F:thiamine diphosphokinase activity"/>
    <property type="evidence" value="ECO:0007669"/>
    <property type="project" value="InterPro"/>
</dbReference>
<sequence>METIDLTFLDAAFKGITTTPYILIVANSPQKTEFLEHLLKASSQVLAADGAGDIVSQFSTNFRLIGDFDSVSQNTADIQGDTYKDNSESTTDVEKCITHAKQFFTWQIIVYNAFGGRMDHTLYNVFLAGKNPGVIFLNDQNVTLSIHGNTIIKPNVQATHFGYFPFKDCHVKTKGLVWDIDEQVSWDGLVSACNLKDNSKGEYIEFETLGNLFIIMSWQI</sequence>
<proteinExistence type="predicted"/>
<evidence type="ECO:0000259" key="5">
    <source>
        <dbReference type="Pfam" id="PF04263"/>
    </source>
</evidence>
<evidence type="ECO:0000313" key="9">
    <source>
        <dbReference type="Proteomes" id="UP000018208"/>
    </source>
</evidence>
<dbReference type="Pfam" id="PF04265">
    <property type="entry name" value="TPK_B1_binding"/>
    <property type="match status" value="1"/>
</dbReference>
<dbReference type="OrthoDB" id="25149at2759"/>
<dbReference type="GO" id="GO:0005524">
    <property type="term" value="F:ATP binding"/>
    <property type="evidence" value="ECO:0007669"/>
    <property type="project" value="UniProtKB-KW"/>
</dbReference>
<keyword evidence="4" id="KW-0067">ATP-binding</keyword>
<accession>V6M630</accession>
<evidence type="ECO:0000256" key="1">
    <source>
        <dbReference type="ARBA" id="ARBA00022679"/>
    </source>
</evidence>
<evidence type="ECO:0000256" key="4">
    <source>
        <dbReference type="ARBA" id="ARBA00022840"/>
    </source>
</evidence>
<dbReference type="CDD" id="cd07995">
    <property type="entry name" value="TPK"/>
    <property type="match status" value="1"/>
</dbReference>
<gene>
    <name evidence="7" type="ORF">SS50377_10925</name>
    <name evidence="8" type="ORF">SS50377_27855</name>
</gene>
<protein>
    <submittedName>
        <fullName evidence="7">Thiamin pyrophosphokinase</fullName>
    </submittedName>
    <submittedName>
        <fullName evidence="8">Thiamine pyrophosphokinase</fullName>
    </submittedName>
</protein>
<dbReference type="InterPro" id="IPR006282">
    <property type="entry name" value="Thi_PPkinase"/>
</dbReference>
<dbReference type="NCBIfam" id="TIGR01378">
    <property type="entry name" value="thi_PPkinase"/>
    <property type="match status" value="1"/>
</dbReference>
<dbReference type="EMBL" id="AUWU02000008">
    <property type="protein sequence ID" value="KAH0569883.1"/>
    <property type="molecule type" value="Genomic_DNA"/>
</dbReference>
<evidence type="ECO:0000259" key="6">
    <source>
        <dbReference type="Pfam" id="PF04265"/>
    </source>
</evidence>
<dbReference type="SUPFAM" id="SSF63862">
    <property type="entry name" value="Thiamin pyrophosphokinase, substrate-binding domain"/>
    <property type="match status" value="1"/>
</dbReference>
<evidence type="ECO:0000313" key="7">
    <source>
        <dbReference type="EMBL" id="EST48829.1"/>
    </source>
</evidence>
<feature type="domain" description="Thiamin pyrophosphokinase thiamin-binding" evidence="6">
    <location>
        <begin position="151"/>
        <end position="207"/>
    </location>
</feature>
<dbReference type="GO" id="GO:0006772">
    <property type="term" value="P:thiamine metabolic process"/>
    <property type="evidence" value="ECO:0007669"/>
    <property type="project" value="InterPro"/>
</dbReference>
<keyword evidence="1" id="KW-0808">Transferase</keyword>
<reference evidence="8" key="2">
    <citation type="submission" date="2020-12" db="EMBL/GenBank/DDBJ databases">
        <title>New Spironucleus salmonicida genome in near-complete chromosomes.</title>
        <authorList>
            <person name="Xu F."/>
            <person name="Kurt Z."/>
            <person name="Jimenez-Gonzalez A."/>
            <person name="Astvaldsson A."/>
            <person name="Andersson J.O."/>
            <person name="Svard S.G."/>
        </authorList>
    </citation>
    <scope>NUCLEOTIDE SEQUENCE</scope>
    <source>
        <strain evidence="8">ATCC 50377</strain>
    </source>
</reference>
<dbReference type="InterPro" id="IPR007371">
    <property type="entry name" value="TPK_catalytic"/>
</dbReference>
<dbReference type="GO" id="GO:0016301">
    <property type="term" value="F:kinase activity"/>
    <property type="evidence" value="ECO:0007669"/>
    <property type="project" value="UniProtKB-KW"/>
</dbReference>
<evidence type="ECO:0000256" key="2">
    <source>
        <dbReference type="ARBA" id="ARBA00022741"/>
    </source>
</evidence>
<dbReference type="PANTHER" id="PTHR13622">
    <property type="entry name" value="THIAMIN PYROPHOSPHOKINASE"/>
    <property type="match status" value="1"/>
</dbReference>
<dbReference type="Proteomes" id="UP000018208">
    <property type="component" value="Unassembled WGS sequence"/>
</dbReference>
<keyword evidence="2" id="KW-0547">Nucleotide-binding</keyword>
<feature type="domain" description="Thiamin pyrophosphokinase catalytic" evidence="5">
    <location>
        <begin position="36"/>
        <end position="127"/>
    </location>
</feature>
<evidence type="ECO:0000313" key="8">
    <source>
        <dbReference type="EMBL" id="KAH0569883.1"/>
    </source>
</evidence>
<dbReference type="SUPFAM" id="SSF63999">
    <property type="entry name" value="Thiamin pyrophosphokinase, catalytic domain"/>
    <property type="match status" value="1"/>
</dbReference>
<dbReference type="VEuPathDB" id="GiardiaDB:SS50377_27855"/>
<dbReference type="InterPro" id="IPR036371">
    <property type="entry name" value="TPK_B1-bd_sf"/>
</dbReference>
<dbReference type="EMBL" id="KI545975">
    <property type="protein sequence ID" value="EST48829.1"/>
    <property type="molecule type" value="Genomic_DNA"/>
</dbReference>
<dbReference type="GO" id="GO:0030975">
    <property type="term" value="F:thiamine binding"/>
    <property type="evidence" value="ECO:0007669"/>
    <property type="project" value="InterPro"/>
</dbReference>
<dbReference type="AlphaFoldDB" id="V6M630"/>
<reference evidence="7 8" key="1">
    <citation type="journal article" date="2014" name="PLoS Genet.">
        <title>The Genome of Spironucleus salmonicida Highlights a Fish Pathogen Adapted to Fluctuating Environments.</title>
        <authorList>
            <person name="Xu F."/>
            <person name="Jerlstrom-Hultqvist J."/>
            <person name="Einarsson E."/>
            <person name="Astvaldsson A."/>
            <person name="Svard S.G."/>
            <person name="Andersson J.O."/>
        </authorList>
    </citation>
    <scope>NUCLEOTIDE SEQUENCE</scope>
    <source>
        <strain evidence="8">ATCC 50377</strain>
    </source>
</reference>
<dbReference type="GO" id="GO:0009229">
    <property type="term" value="P:thiamine diphosphate biosynthetic process"/>
    <property type="evidence" value="ECO:0007669"/>
    <property type="project" value="InterPro"/>
</dbReference>
<evidence type="ECO:0000256" key="3">
    <source>
        <dbReference type="ARBA" id="ARBA00022777"/>
    </source>
</evidence>
<keyword evidence="9" id="KW-1185">Reference proteome</keyword>
<name>V6M630_9EUKA</name>
<keyword evidence="3 7" id="KW-0418">Kinase</keyword>
<dbReference type="Pfam" id="PF04263">
    <property type="entry name" value="TPK_catalytic"/>
    <property type="match status" value="1"/>
</dbReference>
<dbReference type="Gene3D" id="3.40.50.10240">
    <property type="entry name" value="Thiamin pyrophosphokinase, catalytic domain"/>
    <property type="match status" value="1"/>
</dbReference>
<dbReference type="PANTHER" id="PTHR13622:SF8">
    <property type="entry name" value="THIAMIN PYROPHOSPHOKINASE 1"/>
    <property type="match status" value="1"/>
</dbReference>